<dbReference type="Proteomes" id="UP000466514">
    <property type="component" value="Chromosome"/>
</dbReference>
<organism evidence="1 2">
    <name type="scientific">Mycolicibacterium psychrotolerans</name>
    <dbReference type="NCBI Taxonomy" id="216929"/>
    <lineage>
        <taxon>Bacteria</taxon>
        <taxon>Bacillati</taxon>
        <taxon>Actinomycetota</taxon>
        <taxon>Actinomycetes</taxon>
        <taxon>Mycobacteriales</taxon>
        <taxon>Mycobacteriaceae</taxon>
        <taxon>Mycolicibacterium</taxon>
    </lineage>
</organism>
<reference evidence="1 2" key="1">
    <citation type="journal article" date="2019" name="Emerg. Microbes Infect.">
        <title>Comprehensive subspecies identification of 175 nontuberculous mycobacteria species based on 7547 genomic profiles.</title>
        <authorList>
            <person name="Matsumoto Y."/>
            <person name="Kinjo T."/>
            <person name="Motooka D."/>
            <person name="Nabeya D."/>
            <person name="Jung N."/>
            <person name="Uechi K."/>
            <person name="Horii T."/>
            <person name="Iida T."/>
            <person name="Fujita J."/>
            <person name="Nakamura S."/>
        </authorList>
    </citation>
    <scope>NUCLEOTIDE SEQUENCE [LARGE SCALE GENOMIC DNA]</scope>
    <source>
        <strain evidence="1 2">JCM 13323</strain>
    </source>
</reference>
<dbReference type="KEGG" id="mpsc:MPSYJ_10180"/>
<gene>
    <name evidence="1" type="ORF">MPSYJ_10180</name>
</gene>
<accession>A0A7I7M6R0</accession>
<sequence>MSGPMATPGEVHQRFHQAFESAALTVEDLWLRYFALGGVASRFELEAYLNGALALPPLQHDIVAHAINERLDEIAPPRAPYSIDFPEPDETTGT</sequence>
<keyword evidence="2" id="KW-1185">Reference proteome</keyword>
<dbReference type="EMBL" id="AP022574">
    <property type="protein sequence ID" value="BBX67557.1"/>
    <property type="molecule type" value="Genomic_DNA"/>
</dbReference>
<name>A0A7I7M6R0_9MYCO</name>
<dbReference type="AlphaFoldDB" id="A0A7I7M6R0"/>
<protein>
    <submittedName>
        <fullName evidence="1">Uncharacterized protein</fullName>
    </submittedName>
</protein>
<evidence type="ECO:0000313" key="1">
    <source>
        <dbReference type="EMBL" id="BBX67557.1"/>
    </source>
</evidence>
<evidence type="ECO:0000313" key="2">
    <source>
        <dbReference type="Proteomes" id="UP000466514"/>
    </source>
</evidence>
<proteinExistence type="predicted"/>